<comment type="similarity">
    <text evidence="2">Belongs to the iron-containing alcohol dehydrogenase family.</text>
</comment>
<gene>
    <name evidence="7" type="ORF">Q4490_14510</name>
</gene>
<dbReference type="Pfam" id="PF00465">
    <property type="entry name" value="Fe-ADH"/>
    <property type="match status" value="1"/>
</dbReference>
<evidence type="ECO:0000256" key="2">
    <source>
        <dbReference type="ARBA" id="ARBA00007358"/>
    </source>
</evidence>
<evidence type="ECO:0000313" key="8">
    <source>
        <dbReference type="Proteomes" id="UP001169862"/>
    </source>
</evidence>
<dbReference type="Proteomes" id="UP001169862">
    <property type="component" value="Unassembled WGS sequence"/>
</dbReference>
<reference evidence="7" key="1">
    <citation type="submission" date="2023-07" db="EMBL/GenBank/DDBJ databases">
        <title>Genome content predicts the carbon catabolic preferences of heterotrophic bacteria.</title>
        <authorList>
            <person name="Gralka M."/>
        </authorList>
    </citation>
    <scope>NUCLEOTIDE SEQUENCE</scope>
    <source>
        <strain evidence="7">I2M16</strain>
    </source>
</reference>
<evidence type="ECO:0000313" key="7">
    <source>
        <dbReference type="EMBL" id="MDO6454781.1"/>
    </source>
</evidence>
<evidence type="ECO:0000259" key="6">
    <source>
        <dbReference type="Pfam" id="PF25137"/>
    </source>
</evidence>
<dbReference type="Pfam" id="PF25137">
    <property type="entry name" value="ADH_Fe_C"/>
    <property type="match status" value="1"/>
</dbReference>
<sequence>MKTLAQSYNQSLISPFNMTQLPQICFGNGVFSQLVSHIIRWGKRPLLVTGASSFRKTPQWSTLIEELTHAGITYETYAIAGEPTPDQVDQAVTQFSGQVDVVVGLGGGSALDAAKAIAGLLGLPEPFAVRDFLEGVGVERAYTGPSLPFIAVPTTAGTGSELTKNAVITQHGAGGFKKSFRDDQLLAKVAIVDPELLHSCPRSVMVANAMDALTQLIESYTSPKANPMTLALVESGLTHFVAAFDPGQVQPVNDYAGIAYAAMISGLCLAQTGLGAVHGIASPLGAYFSIPHGEACGILLADTTAVNVAAMQARDLDNVALCRYHKVAELLGCGGTHELVALMHQWQCEAQLPSLSSFGITEQDFASIVAASGGNSMKTNPIKLSPDELEAILLACI</sequence>
<comment type="cofactor">
    <cofactor evidence="1">
        <name>Fe cation</name>
        <dbReference type="ChEBI" id="CHEBI:24875"/>
    </cofactor>
</comment>
<dbReference type="SUPFAM" id="SSF56796">
    <property type="entry name" value="Dehydroquinate synthase-like"/>
    <property type="match status" value="1"/>
</dbReference>
<dbReference type="Gene3D" id="1.20.1090.10">
    <property type="entry name" value="Dehydroquinate synthase-like - alpha domain"/>
    <property type="match status" value="1"/>
</dbReference>
<keyword evidence="4" id="KW-0520">NAD</keyword>
<dbReference type="Gene3D" id="3.40.50.1970">
    <property type="match status" value="1"/>
</dbReference>
<comment type="caution">
    <text evidence="7">The sequence shown here is derived from an EMBL/GenBank/DDBJ whole genome shotgun (WGS) entry which is preliminary data.</text>
</comment>
<dbReference type="InterPro" id="IPR039697">
    <property type="entry name" value="Alcohol_dehydrogenase_Fe"/>
</dbReference>
<feature type="domain" description="Fe-containing alcohol dehydrogenase-like C-terminal" evidence="6">
    <location>
        <begin position="206"/>
        <end position="395"/>
    </location>
</feature>
<dbReference type="GO" id="GO:0046872">
    <property type="term" value="F:metal ion binding"/>
    <property type="evidence" value="ECO:0007669"/>
    <property type="project" value="InterPro"/>
</dbReference>
<keyword evidence="3" id="KW-0560">Oxidoreductase</keyword>
<accession>A0AAW7XK72</accession>
<organism evidence="7 8">
    <name type="scientific">Neptunomonas phycophila</name>
    <dbReference type="NCBI Taxonomy" id="1572645"/>
    <lineage>
        <taxon>Bacteria</taxon>
        <taxon>Pseudomonadati</taxon>
        <taxon>Pseudomonadota</taxon>
        <taxon>Gammaproteobacteria</taxon>
        <taxon>Oceanospirillales</taxon>
        <taxon>Oceanospirillaceae</taxon>
        <taxon>Neptunomonas</taxon>
    </lineage>
</organism>
<dbReference type="GO" id="GO:0004022">
    <property type="term" value="F:alcohol dehydrogenase (NAD+) activity"/>
    <property type="evidence" value="ECO:0007669"/>
    <property type="project" value="TreeGrafter"/>
</dbReference>
<proteinExistence type="inferred from homology"/>
<dbReference type="PANTHER" id="PTHR11496">
    <property type="entry name" value="ALCOHOL DEHYDROGENASE"/>
    <property type="match status" value="1"/>
</dbReference>
<feature type="domain" description="Alcohol dehydrogenase iron-type/glycerol dehydrogenase GldA" evidence="5">
    <location>
        <begin position="23"/>
        <end position="194"/>
    </location>
</feature>
<evidence type="ECO:0000259" key="5">
    <source>
        <dbReference type="Pfam" id="PF00465"/>
    </source>
</evidence>
<name>A0AAW7XK72_9GAMM</name>
<dbReference type="RefSeq" id="WP_303496550.1">
    <property type="nucleotide sequence ID" value="NZ_JAUOPG010000010.1"/>
</dbReference>
<dbReference type="PROSITE" id="PS00060">
    <property type="entry name" value="ADH_IRON_2"/>
    <property type="match status" value="1"/>
</dbReference>
<dbReference type="PANTHER" id="PTHR11496:SF102">
    <property type="entry name" value="ALCOHOL DEHYDROGENASE 4"/>
    <property type="match status" value="1"/>
</dbReference>
<evidence type="ECO:0000256" key="1">
    <source>
        <dbReference type="ARBA" id="ARBA00001962"/>
    </source>
</evidence>
<dbReference type="FunFam" id="3.40.50.1970:FF:000003">
    <property type="entry name" value="Alcohol dehydrogenase, iron-containing"/>
    <property type="match status" value="1"/>
</dbReference>
<evidence type="ECO:0000256" key="4">
    <source>
        <dbReference type="ARBA" id="ARBA00023027"/>
    </source>
</evidence>
<evidence type="ECO:0000256" key="3">
    <source>
        <dbReference type="ARBA" id="ARBA00023002"/>
    </source>
</evidence>
<protein>
    <submittedName>
        <fullName evidence="7">Iron-containing alcohol dehydrogenase</fullName>
    </submittedName>
</protein>
<dbReference type="InterPro" id="IPR056798">
    <property type="entry name" value="ADH_Fe_C"/>
</dbReference>
<dbReference type="EMBL" id="JAUOPG010000010">
    <property type="protein sequence ID" value="MDO6454781.1"/>
    <property type="molecule type" value="Genomic_DNA"/>
</dbReference>
<dbReference type="CDD" id="cd08183">
    <property type="entry name" value="Fe-ADH-like"/>
    <property type="match status" value="1"/>
</dbReference>
<dbReference type="AlphaFoldDB" id="A0AAW7XK72"/>
<dbReference type="InterPro" id="IPR018211">
    <property type="entry name" value="ADH_Fe_CS"/>
</dbReference>
<dbReference type="InterPro" id="IPR001670">
    <property type="entry name" value="ADH_Fe/GldA"/>
</dbReference>